<name>A0A736R875_SALHO</name>
<proteinExistence type="predicted"/>
<gene>
    <name evidence="2" type="ORF">GNB58_004892</name>
</gene>
<protein>
    <submittedName>
        <fullName evidence="2">DUF4376 domain-containing protein</fullName>
    </submittedName>
</protein>
<comment type="caution">
    <text evidence="2">The sequence shown here is derived from an EMBL/GenBank/DDBJ whole genome shotgun (WGS) entry which is preliminary data.</text>
</comment>
<sequence>MQNIKNFNQGLPKTPEQLELANKHRVLFLFSEDGQEWYESQKQFAADTIKFAYDSSGVIRSISRDVSALWPVDLSVAEVPDTTANRRADISGRWGFDGTAIIDLMTLEKARRVKRDEINRWRDNQEDGSIVFEWNDRKWDASKASQERLSSILALTRTAELPTGFYWTDADNNDVSVTPDDLVSINENMTTTMVAQGWKIHERQRDMKKDIDGLKKISDILNYKVGWAESF</sequence>
<reference evidence="2" key="1">
    <citation type="journal article" date="2018" name="Genome Biol.">
        <title>SKESA: strategic k-mer extension for scrupulous assemblies.</title>
        <authorList>
            <person name="Souvorov A."/>
            <person name="Agarwala R."/>
            <person name="Lipman D.J."/>
        </authorList>
    </citation>
    <scope>NUCLEOTIDE SEQUENCE</scope>
    <source>
        <strain evidence="2">2584-68</strain>
    </source>
</reference>
<accession>A0A736R875</accession>
<organism evidence="2">
    <name type="scientific">Salmonella enterica subsp. houtenae serovar 45:g,z51:-</name>
    <dbReference type="NCBI Taxonomy" id="1967611"/>
    <lineage>
        <taxon>Bacteria</taxon>
        <taxon>Pseudomonadati</taxon>
        <taxon>Pseudomonadota</taxon>
        <taxon>Gammaproteobacteria</taxon>
        <taxon>Enterobacterales</taxon>
        <taxon>Enterobacteriaceae</taxon>
        <taxon>Salmonella</taxon>
    </lineage>
</organism>
<evidence type="ECO:0000259" key="1">
    <source>
        <dbReference type="Pfam" id="PF14301"/>
    </source>
</evidence>
<feature type="domain" description="DUF4376" evidence="1">
    <location>
        <begin position="110"/>
        <end position="213"/>
    </location>
</feature>
<dbReference type="Pfam" id="PF14301">
    <property type="entry name" value="DUF4376"/>
    <property type="match status" value="1"/>
</dbReference>
<reference evidence="2" key="2">
    <citation type="submission" date="2018-07" db="EMBL/GenBank/DDBJ databases">
        <authorList>
            <consortium name="NCBI Pathogen Detection Project"/>
        </authorList>
    </citation>
    <scope>NUCLEOTIDE SEQUENCE</scope>
    <source>
        <strain evidence="2">2584-68</strain>
    </source>
</reference>
<dbReference type="AlphaFoldDB" id="A0A736R875"/>
<evidence type="ECO:0000313" key="2">
    <source>
        <dbReference type="EMBL" id="HAE7767765.1"/>
    </source>
</evidence>
<dbReference type="InterPro" id="IPR025484">
    <property type="entry name" value="DUF4376"/>
</dbReference>
<dbReference type="EMBL" id="DAATAH010000121">
    <property type="protein sequence ID" value="HAE7767765.1"/>
    <property type="molecule type" value="Genomic_DNA"/>
</dbReference>